<reference evidence="2 3" key="1">
    <citation type="journal article" date="2011" name="J. Bacteriol.">
        <title>Genome sequence of the algicidal bacterium Kordia algicida OT-1.</title>
        <authorList>
            <person name="Lee H.S."/>
            <person name="Kang S.G."/>
            <person name="Kwon K.K."/>
            <person name="Lee J.H."/>
            <person name="Kim S.J."/>
        </authorList>
    </citation>
    <scope>NUCLEOTIDE SEQUENCE [LARGE SCALE GENOMIC DNA]</scope>
    <source>
        <strain evidence="2 3">OT-1</strain>
    </source>
</reference>
<keyword evidence="3" id="KW-1185">Reference proteome</keyword>
<comment type="caution">
    <text evidence="2">The sequence shown here is derived from an EMBL/GenBank/DDBJ whole genome shotgun (WGS) entry which is preliminary data.</text>
</comment>
<dbReference type="EMBL" id="ABIB01000001">
    <property type="protein sequence ID" value="EDP97942.1"/>
    <property type="molecule type" value="Genomic_DNA"/>
</dbReference>
<evidence type="ECO:0000256" key="1">
    <source>
        <dbReference type="SAM" id="SignalP"/>
    </source>
</evidence>
<feature type="chain" id="PRO_5002734043" description="Dihydroorotase" evidence="1">
    <location>
        <begin position="21"/>
        <end position="119"/>
    </location>
</feature>
<evidence type="ECO:0008006" key="4">
    <source>
        <dbReference type="Google" id="ProtNLM"/>
    </source>
</evidence>
<gene>
    <name evidence="2" type="ORF">KAOT1_12032</name>
</gene>
<protein>
    <recommendedName>
        <fullName evidence="4">Dihydroorotase</fullName>
    </recommendedName>
</protein>
<sequence length="119" mass="13535">MKNKIILTFILSLFYCITYAQNTDAKTNIGDTFIISEVQNNNYEHIHFPKENFIRKKGGLPNYENIVGQKVEITSIKKKDDGSVIATVKLTSGKSFFNSHKYITVDLKEAIDNGELTEE</sequence>
<dbReference type="STRING" id="391587.KAOT1_12032"/>
<organism evidence="2 3">
    <name type="scientific">Kordia algicida OT-1</name>
    <dbReference type="NCBI Taxonomy" id="391587"/>
    <lineage>
        <taxon>Bacteria</taxon>
        <taxon>Pseudomonadati</taxon>
        <taxon>Bacteroidota</taxon>
        <taxon>Flavobacteriia</taxon>
        <taxon>Flavobacteriales</taxon>
        <taxon>Flavobacteriaceae</taxon>
        <taxon>Kordia</taxon>
    </lineage>
</organism>
<dbReference type="eggNOG" id="ENOG5032ZBW">
    <property type="taxonomic scope" value="Bacteria"/>
</dbReference>
<keyword evidence="1" id="KW-0732">Signal</keyword>
<dbReference type="OrthoDB" id="1446823at2"/>
<dbReference type="HOGENOM" id="CLU_165970_0_0_10"/>
<evidence type="ECO:0000313" key="3">
    <source>
        <dbReference type="Proteomes" id="UP000002945"/>
    </source>
</evidence>
<proteinExistence type="predicted"/>
<dbReference type="AlphaFoldDB" id="A9DIN7"/>
<name>A9DIN7_9FLAO</name>
<dbReference type="RefSeq" id="WP_007094956.1">
    <property type="nucleotide sequence ID" value="NZ_CP142125.1"/>
</dbReference>
<dbReference type="Proteomes" id="UP000002945">
    <property type="component" value="Unassembled WGS sequence"/>
</dbReference>
<evidence type="ECO:0000313" key="2">
    <source>
        <dbReference type="EMBL" id="EDP97942.1"/>
    </source>
</evidence>
<accession>A9DIN7</accession>
<feature type="signal peptide" evidence="1">
    <location>
        <begin position="1"/>
        <end position="20"/>
    </location>
</feature>